<accession>A0A484K288</accession>
<keyword evidence="9" id="KW-1185">Reference proteome</keyword>
<dbReference type="EMBL" id="OOIL02000001">
    <property type="protein sequence ID" value="VFQ58758.1"/>
    <property type="molecule type" value="Genomic_DNA"/>
</dbReference>
<dbReference type="InterPro" id="IPR006671">
    <property type="entry name" value="Cyclin_N"/>
</dbReference>
<dbReference type="InterPro" id="IPR004367">
    <property type="entry name" value="Cyclin_C-dom"/>
</dbReference>
<keyword evidence="1" id="KW-0132">Cell division</keyword>
<feature type="compositionally biased region" description="Basic and acidic residues" evidence="5">
    <location>
        <begin position="548"/>
        <end position="566"/>
    </location>
</feature>
<feature type="domain" description="Cyclin-like" evidence="6">
    <location>
        <begin position="905"/>
        <end position="987"/>
    </location>
</feature>
<dbReference type="OrthoDB" id="5590282at2759"/>
<reference evidence="8 9" key="1">
    <citation type="submission" date="2018-04" db="EMBL/GenBank/DDBJ databases">
        <authorList>
            <person name="Vogel A."/>
        </authorList>
    </citation>
    <scope>NUCLEOTIDE SEQUENCE [LARGE SCALE GENOMIC DNA]</scope>
</reference>
<dbReference type="InterPro" id="IPR039361">
    <property type="entry name" value="Cyclin"/>
</dbReference>
<evidence type="ECO:0000256" key="5">
    <source>
        <dbReference type="SAM" id="MobiDB-lite"/>
    </source>
</evidence>
<sequence length="1005" mass="115509">MEEAETGEQPTIYFRLCVWNSTGTDPLSKACKWFAIPPRGVNVDTNAPLSPAFNEPPWGKDEIAYEPVGVGSHIFLISGVEDNCCDVPIRRVHYLNTQSEEKKWEDGPTIEKAPNLCYVFAVDGKIYALGMYGDNLCTLHYLDSHKLEKGWTCLLELDDYDKSPTSSCVLAHTIEYEDVTDSTTSQPMRCARRAIIVTTDGTIFYDFKRNEFDVRYNEFNDFDLSTSGVCHNGLMYLLHAIYSPFEDNHTDVACFDIEKGKWCLSVKGFEEYDNALPLLHSPDTYMFDIPSLFLHLGEDRFFLLWAGGGPKVHCTRFTLNVRGRRVFAEKVSTQVYRVEGLVRCFTGEYQALALCRELPSEEAFHSLGFNATEARRILEKFPYSMEERVQEVEGTDDKFRLAMFTAALQDGLLHTDLTTHPPDTFEEAMVRAGRYVTLEERKEEKKEKTPKEEEKTGNKKPFKNKKQGFPDGPKGRSPGTSEKHKSANPVCNVEDTGKWRAYHRKNDHNTEDCYTLKNEMARLICRGHMKKFVQDGDAGNPGNAQNGKCRDKEVAQAEARERHIGLEDEEEDSEPAPHRQKRHHGCNFIIGGNTGGDSATSRKKWANAATINKVLVQKATKQPVKYDTQVGEVTAQLLRAEEKRPRVEVAGDVEEVELEPGTPGRLVRIGKGLGAELRSRVISVLRRFKRVFAWSPADMPGLDHKIAVHRLNVLRDAKPVKQKRRHLSQERRDFVKKEIATLQSIGHIREQWEEQTRLMEQKYLPKIYDDYNHLDVSEYVDDIYQYYWAQHHPLRRYMEIQTEITPHMRGILINWLIEVHLKFDLMQETLFLMVTVLDQYISQVCIKKNELQLVGLTALLLASKYEDFWHPRIMDLLSVSAESYTREQMLGMKLMFRLNAPTPYVFMLRFLRASQADKKFGHLAFFLVELCLVEDEALNYKPSLICASAIYVARCTLHMTTTWTPMLESHARYEESQLSDCAEMILRFHKAARTSRLSVTFEKNI</sequence>
<evidence type="ECO:0000313" key="9">
    <source>
        <dbReference type="Proteomes" id="UP000595140"/>
    </source>
</evidence>
<dbReference type="GO" id="GO:0051301">
    <property type="term" value="P:cell division"/>
    <property type="evidence" value="ECO:0007669"/>
    <property type="project" value="UniProtKB-KW"/>
</dbReference>
<feature type="domain" description="Cyclin-like" evidence="6">
    <location>
        <begin position="814"/>
        <end position="897"/>
    </location>
</feature>
<dbReference type="AlphaFoldDB" id="A0A484K288"/>
<evidence type="ECO:0008006" key="10">
    <source>
        <dbReference type="Google" id="ProtNLM"/>
    </source>
</evidence>
<dbReference type="Gene3D" id="1.10.472.10">
    <property type="entry name" value="Cyclin-like"/>
    <property type="match status" value="2"/>
</dbReference>
<comment type="similarity">
    <text evidence="4">Belongs to the cyclin family.</text>
</comment>
<evidence type="ECO:0000259" key="6">
    <source>
        <dbReference type="SMART" id="SM00385"/>
    </source>
</evidence>
<evidence type="ECO:0000256" key="1">
    <source>
        <dbReference type="ARBA" id="ARBA00022618"/>
    </source>
</evidence>
<feature type="region of interest" description="Disordered" evidence="5">
    <location>
        <begin position="535"/>
        <end position="590"/>
    </location>
</feature>
<dbReference type="Pfam" id="PF00134">
    <property type="entry name" value="Cyclin_N"/>
    <property type="match status" value="1"/>
</dbReference>
<dbReference type="Proteomes" id="UP000595140">
    <property type="component" value="Unassembled WGS sequence"/>
</dbReference>
<evidence type="ECO:0000256" key="2">
    <source>
        <dbReference type="ARBA" id="ARBA00023127"/>
    </source>
</evidence>
<dbReference type="SUPFAM" id="SSF117281">
    <property type="entry name" value="Kelch motif"/>
    <property type="match status" value="1"/>
</dbReference>
<keyword evidence="2 4" id="KW-0195">Cyclin</keyword>
<dbReference type="CDD" id="cd20507">
    <property type="entry name" value="CYCLIN_CCNB1-like_rpt1"/>
    <property type="match status" value="1"/>
</dbReference>
<feature type="region of interest" description="Disordered" evidence="5">
    <location>
        <begin position="440"/>
        <end position="491"/>
    </location>
</feature>
<dbReference type="PANTHER" id="PTHR10177">
    <property type="entry name" value="CYCLINS"/>
    <property type="match status" value="1"/>
</dbReference>
<proteinExistence type="inferred from homology"/>
<gene>
    <name evidence="8" type="ORF">CCAM_LOCUS534</name>
</gene>
<evidence type="ECO:0000256" key="4">
    <source>
        <dbReference type="RuleBase" id="RU000383"/>
    </source>
</evidence>
<dbReference type="InterPro" id="IPR013763">
    <property type="entry name" value="Cyclin-like_dom"/>
</dbReference>
<dbReference type="InterPro" id="IPR036915">
    <property type="entry name" value="Cyclin-like_sf"/>
</dbReference>
<dbReference type="Pfam" id="PF02984">
    <property type="entry name" value="Cyclin_C"/>
    <property type="match status" value="1"/>
</dbReference>
<dbReference type="Gene3D" id="2.120.10.80">
    <property type="entry name" value="Kelch-type beta propeller"/>
    <property type="match status" value="1"/>
</dbReference>
<dbReference type="FunFam" id="1.10.472.10:FF:000057">
    <property type="entry name" value="Cyclin N-terminal domain containing 2"/>
    <property type="match status" value="1"/>
</dbReference>
<feature type="domain" description="Cyclin C-terminal" evidence="7">
    <location>
        <begin position="901"/>
        <end position="1005"/>
    </location>
</feature>
<dbReference type="InterPro" id="IPR015915">
    <property type="entry name" value="Kelch-typ_b-propeller"/>
</dbReference>
<evidence type="ECO:0000313" key="8">
    <source>
        <dbReference type="EMBL" id="VFQ58758.1"/>
    </source>
</evidence>
<dbReference type="SMART" id="SM01332">
    <property type="entry name" value="Cyclin_C"/>
    <property type="match status" value="1"/>
</dbReference>
<evidence type="ECO:0000259" key="7">
    <source>
        <dbReference type="SMART" id="SM01332"/>
    </source>
</evidence>
<keyword evidence="3" id="KW-0131">Cell cycle</keyword>
<dbReference type="SUPFAM" id="SSF56672">
    <property type="entry name" value="DNA/RNA polymerases"/>
    <property type="match status" value="1"/>
</dbReference>
<dbReference type="SUPFAM" id="SSF47954">
    <property type="entry name" value="Cyclin-like"/>
    <property type="match status" value="2"/>
</dbReference>
<evidence type="ECO:0000256" key="3">
    <source>
        <dbReference type="ARBA" id="ARBA00023306"/>
    </source>
</evidence>
<protein>
    <recommendedName>
        <fullName evidence="10">Cyclin N-terminal domain-containing protein</fullName>
    </recommendedName>
</protein>
<organism evidence="8 9">
    <name type="scientific">Cuscuta campestris</name>
    <dbReference type="NCBI Taxonomy" id="132261"/>
    <lineage>
        <taxon>Eukaryota</taxon>
        <taxon>Viridiplantae</taxon>
        <taxon>Streptophyta</taxon>
        <taxon>Embryophyta</taxon>
        <taxon>Tracheophyta</taxon>
        <taxon>Spermatophyta</taxon>
        <taxon>Magnoliopsida</taxon>
        <taxon>eudicotyledons</taxon>
        <taxon>Gunneridae</taxon>
        <taxon>Pentapetalae</taxon>
        <taxon>asterids</taxon>
        <taxon>lamiids</taxon>
        <taxon>Solanales</taxon>
        <taxon>Convolvulaceae</taxon>
        <taxon>Cuscuteae</taxon>
        <taxon>Cuscuta</taxon>
        <taxon>Cuscuta subgen. Grammica</taxon>
        <taxon>Cuscuta sect. Cleistogrammica</taxon>
    </lineage>
</organism>
<dbReference type="InterPro" id="IPR043502">
    <property type="entry name" value="DNA/RNA_pol_sf"/>
</dbReference>
<name>A0A484K288_9ASTE</name>
<dbReference type="SMART" id="SM00385">
    <property type="entry name" value="CYCLIN"/>
    <property type="match status" value="2"/>
</dbReference>
<feature type="compositionally biased region" description="Basic and acidic residues" evidence="5">
    <location>
        <begin position="440"/>
        <end position="457"/>
    </location>
</feature>